<accession>A0ABD5YYU0</accession>
<proteinExistence type="predicted"/>
<organism evidence="1 2">
    <name type="scientific">Halocatena marina</name>
    <dbReference type="NCBI Taxonomy" id="2934937"/>
    <lineage>
        <taxon>Archaea</taxon>
        <taxon>Methanobacteriati</taxon>
        <taxon>Methanobacteriota</taxon>
        <taxon>Stenosarchaea group</taxon>
        <taxon>Halobacteria</taxon>
        <taxon>Halobacteriales</taxon>
        <taxon>Natronomonadaceae</taxon>
        <taxon>Halocatena</taxon>
    </lineage>
</organism>
<name>A0ABD5YYU0_9EURY</name>
<evidence type="ECO:0000313" key="2">
    <source>
        <dbReference type="Proteomes" id="UP001596417"/>
    </source>
</evidence>
<keyword evidence="2" id="KW-1185">Reference proteome</keyword>
<comment type="caution">
    <text evidence="1">The sequence shown here is derived from an EMBL/GenBank/DDBJ whole genome shotgun (WGS) entry which is preliminary data.</text>
</comment>
<sequence>MQPFLLGFDRSIEPIELDDIIVAATGILGSVTTLLTHAPS</sequence>
<dbReference type="EMBL" id="JBHTAX010000007">
    <property type="protein sequence ID" value="MFC7193268.1"/>
    <property type="molecule type" value="Genomic_DNA"/>
</dbReference>
<reference evidence="1 2" key="1">
    <citation type="journal article" date="2019" name="Int. J. Syst. Evol. Microbiol.">
        <title>The Global Catalogue of Microorganisms (GCM) 10K type strain sequencing project: providing services to taxonomists for standard genome sequencing and annotation.</title>
        <authorList>
            <consortium name="The Broad Institute Genomics Platform"/>
            <consortium name="The Broad Institute Genome Sequencing Center for Infectious Disease"/>
            <person name="Wu L."/>
            <person name="Ma J."/>
        </authorList>
    </citation>
    <scope>NUCLEOTIDE SEQUENCE [LARGE SCALE GENOMIC DNA]</scope>
    <source>
        <strain evidence="1 2">RDMS1</strain>
    </source>
</reference>
<evidence type="ECO:0000313" key="1">
    <source>
        <dbReference type="EMBL" id="MFC7193268.1"/>
    </source>
</evidence>
<dbReference type="AlphaFoldDB" id="A0ABD5YYU0"/>
<dbReference type="RefSeq" id="WP_390207103.1">
    <property type="nucleotide sequence ID" value="NZ_JBHSZC010000006.1"/>
</dbReference>
<gene>
    <name evidence="1" type="ORF">ACFQL7_28080</name>
</gene>
<dbReference type="Proteomes" id="UP001596417">
    <property type="component" value="Unassembled WGS sequence"/>
</dbReference>
<protein>
    <submittedName>
        <fullName evidence="1">Uncharacterized protein</fullName>
    </submittedName>
</protein>